<sequence length="378" mass="40665">MKLVLAAALGAAFASKLRLGSERTAEIEGVSLETAYAAFLERHGVQRVGDMVSRSERMAAFARSHAKVAEHNKRSDRTWTATLNRFSDQTHEEFSRVLGYRRLGSWWNRTSTSLVQTGVAQESFAQSLDWASKTRSGKYFIDQGACGSCWAVAATGALEMRAEIAHKKAPSMLSYKELVDCVENPQHCGGDGGCGGATGELAFEYISMHGLSASSSYSGDRESTEQCKTGSRSAVVKASSFVKLPVNKLSPLMMAIQHGPVVVSVDGGPWGSYESGVFDGCGRDATVNHAVLLVGYGRDETVKKDYWLVRNSWGEWWGENGFIRVLRHSSDEGAAGYCGTDFDPKQGVGCDGGPSTLPVCGMCGILSDSVYPDGVSSF</sequence>
<dbReference type="SMART" id="SM00645">
    <property type="entry name" value="Pept_C1"/>
    <property type="match status" value="1"/>
</dbReference>
<dbReference type="InterPro" id="IPR038765">
    <property type="entry name" value="Papain-like_cys_pep_sf"/>
</dbReference>
<dbReference type="InterPro" id="IPR000668">
    <property type="entry name" value="Peptidase_C1A_C"/>
</dbReference>
<evidence type="ECO:0000256" key="3">
    <source>
        <dbReference type="ARBA" id="ARBA00023157"/>
    </source>
</evidence>
<protein>
    <submittedName>
        <fullName evidence="6">CEP1 protein</fullName>
    </submittedName>
</protein>
<accession>A0A812PHS6</accession>
<feature type="domain" description="Cathepsin propeptide inhibitor" evidence="5">
    <location>
        <begin position="36"/>
        <end position="94"/>
    </location>
</feature>
<keyword evidence="3" id="KW-1015">Disulfide bond</keyword>
<dbReference type="SMART" id="SM00848">
    <property type="entry name" value="Inhibitor_I29"/>
    <property type="match status" value="1"/>
</dbReference>
<gene>
    <name evidence="6" type="primary">CEP1</name>
    <name evidence="6" type="ORF">SNAT2548_LOCUS18466</name>
</gene>
<comment type="similarity">
    <text evidence="1">Belongs to the peptidase C1 family.</text>
</comment>
<dbReference type="PRINTS" id="PR00705">
    <property type="entry name" value="PAPAIN"/>
</dbReference>
<dbReference type="PROSITE" id="PS00640">
    <property type="entry name" value="THIOL_PROTEASE_ASN"/>
    <property type="match status" value="1"/>
</dbReference>
<dbReference type="PROSITE" id="PS00639">
    <property type="entry name" value="THIOL_PROTEASE_HIS"/>
    <property type="match status" value="1"/>
</dbReference>
<evidence type="ECO:0000256" key="1">
    <source>
        <dbReference type="ARBA" id="ARBA00008455"/>
    </source>
</evidence>
<dbReference type="SUPFAM" id="SSF54001">
    <property type="entry name" value="Cysteine proteinases"/>
    <property type="match status" value="1"/>
</dbReference>
<dbReference type="InterPro" id="IPR013128">
    <property type="entry name" value="Peptidase_C1A"/>
</dbReference>
<dbReference type="InterPro" id="IPR025661">
    <property type="entry name" value="Pept_asp_AS"/>
</dbReference>
<dbReference type="CDD" id="cd02248">
    <property type="entry name" value="Peptidase_C1A"/>
    <property type="match status" value="1"/>
</dbReference>
<dbReference type="Pfam" id="PF00112">
    <property type="entry name" value="Peptidase_C1"/>
    <property type="match status" value="1"/>
</dbReference>
<keyword evidence="7" id="KW-1185">Reference proteome</keyword>
<dbReference type="OrthoDB" id="190265at2759"/>
<organism evidence="6 7">
    <name type="scientific">Symbiodinium natans</name>
    <dbReference type="NCBI Taxonomy" id="878477"/>
    <lineage>
        <taxon>Eukaryota</taxon>
        <taxon>Sar</taxon>
        <taxon>Alveolata</taxon>
        <taxon>Dinophyceae</taxon>
        <taxon>Suessiales</taxon>
        <taxon>Symbiodiniaceae</taxon>
        <taxon>Symbiodinium</taxon>
    </lineage>
</organism>
<dbReference type="EMBL" id="CAJNDS010002146">
    <property type="protein sequence ID" value="CAE7350691.1"/>
    <property type="molecule type" value="Genomic_DNA"/>
</dbReference>
<dbReference type="InterPro" id="IPR000169">
    <property type="entry name" value="Pept_cys_AS"/>
</dbReference>
<name>A0A812PHS6_9DINO</name>
<dbReference type="AlphaFoldDB" id="A0A812PHS6"/>
<keyword evidence="2" id="KW-0865">Zymogen</keyword>
<dbReference type="PANTHER" id="PTHR12411">
    <property type="entry name" value="CYSTEINE PROTEASE FAMILY C1-RELATED"/>
    <property type="match status" value="1"/>
</dbReference>
<dbReference type="InterPro" id="IPR025660">
    <property type="entry name" value="Pept_his_AS"/>
</dbReference>
<dbReference type="GO" id="GO:0008234">
    <property type="term" value="F:cysteine-type peptidase activity"/>
    <property type="evidence" value="ECO:0007669"/>
    <property type="project" value="InterPro"/>
</dbReference>
<dbReference type="Gene3D" id="3.90.70.10">
    <property type="entry name" value="Cysteine proteinases"/>
    <property type="match status" value="1"/>
</dbReference>
<proteinExistence type="inferred from homology"/>
<evidence type="ECO:0000313" key="7">
    <source>
        <dbReference type="Proteomes" id="UP000604046"/>
    </source>
</evidence>
<dbReference type="InterPro" id="IPR039417">
    <property type="entry name" value="Peptidase_C1A_papain-like"/>
</dbReference>
<dbReference type="PROSITE" id="PS00139">
    <property type="entry name" value="THIOL_PROTEASE_CYS"/>
    <property type="match status" value="1"/>
</dbReference>
<feature type="domain" description="Peptidase C1A papain C-terminal" evidence="4">
    <location>
        <begin position="124"/>
        <end position="337"/>
    </location>
</feature>
<dbReference type="Proteomes" id="UP000604046">
    <property type="component" value="Unassembled WGS sequence"/>
</dbReference>
<reference evidence="6" key="1">
    <citation type="submission" date="2021-02" db="EMBL/GenBank/DDBJ databases">
        <authorList>
            <person name="Dougan E. K."/>
            <person name="Rhodes N."/>
            <person name="Thang M."/>
            <person name="Chan C."/>
        </authorList>
    </citation>
    <scope>NUCLEOTIDE SEQUENCE</scope>
</reference>
<dbReference type="InterPro" id="IPR013201">
    <property type="entry name" value="Prot_inhib_I29"/>
</dbReference>
<evidence type="ECO:0000256" key="2">
    <source>
        <dbReference type="ARBA" id="ARBA00023145"/>
    </source>
</evidence>
<evidence type="ECO:0000259" key="4">
    <source>
        <dbReference type="SMART" id="SM00645"/>
    </source>
</evidence>
<evidence type="ECO:0000313" key="6">
    <source>
        <dbReference type="EMBL" id="CAE7350691.1"/>
    </source>
</evidence>
<dbReference type="Pfam" id="PF08246">
    <property type="entry name" value="Inhibitor_I29"/>
    <property type="match status" value="1"/>
</dbReference>
<evidence type="ECO:0000259" key="5">
    <source>
        <dbReference type="SMART" id="SM00848"/>
    </source>
</evidence>
<comment type="caution">
    <text evidence="6">The sequence shown here is derived from an EMBL/GenBank/DDBJ whole genome shotgun (WGS) entry which is preliminary data.</text>
</comment>
<dbReference type="GO" id="GO:0006508">
    <property type="term" value="P:proteolysis"/>
    <property type="evidence" value="ECO:0007669"/>
    <property type="project" value="InterPro"/>
</dbReference>